<gene>
    <name evidence="9" type="primary">cirA_2</name>
    <name evidence="9" type="ORF">NCTC9140_05743</name>
</gene>
<evidence type="ECO:0000256" key="8">
    <source>
        <dbReference type="PROSITE-ProRule" id="PRU10144"/>
    </source>
</evidence>
<dbReference type="InterPro" id="IPR039426">
    <property type="entry name" value="TonB-dep_rcpt-like"/>
</dbReference>
<feature type="short sequence motif" description="TonB C-terminal box" evidence="8">
    <location>
        <begin position="56"/>
        <end position="73"/>
    </location>
</feature>
<evidence type="ECO:0000256" key="7">
    <source>
        <dbReference type="PROSITE-ProRule" id="PRU01360"/>
    </source>
</evidence>
<dbReference type="AlphaFoldDB" id="A0A333JIL0"/>
<organism evidence="9 10">
    <name type="scientific">Klebsiella pneumoniae</name>
    <dbReference type="NCBI Taxonomy" id="573"/>
    <lineage>
        <taxon>Bacteria</taxon>
        <taxon>Pseudomonadati</taxon>
        <taxon>Pseudomonadota</taxon>
        <taxon>Gammaproteobacteria</taxon>
        <taxon>Enterobacterales</taxon>
        <taxon>Enterobacteriaceae</taxon>
        <taxon>Klebsiella/Raoultella group</taxon>
        <taxon>Klebsiella</taxon>
        <taxon>Klebsiella pneumoniae complex</taxon>
    </lineage>
</organism>
<dbReference type="PROSITE" id="PS52016">
    <property type="entry name" value="TONB_DEPENDENT_REC_3"/>
    <property type="match status" value="1"/>
</dbReference>
<dbReference type="InterPro" id="IPR036942">
    <property type="entry name" value="Beta-barrel_TonB_sf"/>
</dbReference>
<evidence type="ECO:0000313" key="9">
    <source>
        <dbReference type="EMBL" id="STS83959.1"/>
    </source>
</evidence>
<reference evidence="9 10" key="1">
    <citation type="submission" date="2018-06" db="EMBL/GenBank/DDBJ databases">
        <authorList>
            <consortium name="Pathogen Informatics"/>
            <person name="Doyle S."/>
        </authorList>
    </citation>
    <scope>NUCLEOTIDE SEQUENCE [LARGE SCALE GENOMIC DNA]</scope>
    <source>
        <strain evidence="9 10">NCTC9140</strain>
    </source>
</reference>
<keyword evidence="2 7" id="KW-0813">Transport</keyword>
<keyword evidence="3 7" id="KW-1134">Transmembrane beta strand</keyword>
<proteinExistence type="inferred from homology"/>
<evidence type="ECO:0000313" key="10">
    <source>
        <dbReference type="Proteomes" id="UP000254938"/>
    </source>
</evidence>
<evidence type="ECO:0000256" key="2">
    <source>
        <dbReference type="ARBA" id="ARBA00022448"/>
    </source>
</evidence>
<dbReference type="SUPFAM" id="SSF56935">
    <property type="entry name" value="Porins"/>
    <property type="match status" value="1"/>
</dbReference>
<keyword evidence="4 7" id="KW-0812">Transmembrane</keyword>
<evidence type="ECO:0000256" key="5">
    <source>
        <dbReference type="ARBA" id="ARBA00023136"/>
    </source>
</evidence>
<dbReference type="Proteomes" id="UP000254938">
    <property type="component" value="Unassembled WGS sequence"/>
</dbReference>
<sequence length="73" mass="8210">MTANYTGQQRAVSATGKTPGGYTLFDVGAAWQVTKNVKLRSGVQNVGDKDLSRDDYSYTEEGRRYFMAVDYRF</sequence>
<evidence type="ECO:0000256" key="3">
    <source>
        <dbReference type="ARBA" id="ARBA00022452"/>
    </source>
</evidence>
<dbReference type="Gene3D" id="2.40.170.20">
    <property type="entry name" value="TonB-dependent receptor, beta-barrel domain"/>
    <property type="match status" value="1"/>
</dbReference>
<keyword evidence="9" id="KW-0675">Receptor</keyword>
<evidence type="ECO:0000256" key="4">
    <source>
        <dbReference type="ARBA" id="ARBA00022692"/>
    </source>
</evidence>
<comment type="similarity">
    <text evidence="7">Belongs to the TonB-dependent receptor family.</text>
</comment>
<evidence type="ECO:0000256" key="1">
    <source>
        <dbReference type="ARBA" id="ARBA00004571"/>
    </source>
</evidence>
<dbReference type="EMBL" id="UGKQ01000007">
    <property type="protein sequence ID" value="STS83959.1"/>
    <property type="molecule type" value="Genomic_DNA"/>
</dbReference>
<dbReference type="InterPro" id="IPR010917">
    <property type="entry name" value="TonB_rcpt_CS"/>
</dbReference>
<dbReference type="PROSITE" id="PS01156">
    <property type="entry name" value="TONB_DEPENDENT_REC_2"/>
    <property type="match status" value="1"/>
</dbReference>
<accession>A0A333JIL0</accession>
<evidence type="ECO:0000256" key="6">
    <source>
        <dbReference type="ARBA" id="ARBA00023237"/>
    </source>
</evidence>
<keyword evidence="6 7" id="KW-0998">Cell outer membrane</keyword>
<comment type="subcellular location">
    <subcellularLocation>
        <location evidence="1 7">Cell outer membrane</location>
        <topology evidence="1 7">Multi-pass membrane protein</topology>
    </subcellularLocation>
</comment>
<name>A0A333JIL0_KLEPN</name>
<dbReference type="GO" id="GO:0009279">
    <property type="term" value="C:cell outer membrane"/>
    <property type="evidence" value="ECO:0007669"/>
    <property type="project" value="UniProtKB-SubCell"/>
</dbReference>
<keyword evidence="5 7" id="KW-0472">Membrane</keyword>
<protein>
    <submittedName>
        <fullName evidence="9">Colicin I receptor</fullName>
    </submittedName>
</protein>